<accession>A0A4R6C336</accession>
<dbReference type="InterPro" id="IPR025618">
    <property type="entry name" value="YtpI"/>
</dbReference>
<gene>
    <name evidence="2" type="ORF">ERX55_02460</name>
</gene>
<organism evidence="2 3">
    <name type="scientific">Macrococcus bovicus</name>
    <dbReference type="NCBI Taxonomy" id="69968"/>
    <lineage>
        <taxon>Bacteria</taxon>
        <taxon>Bacillati</taxon>
        <taxon>Bacillota</taxon>
        <taxon>Bacilli</taxon>
        <taxon>Bacillales</taxon>
        <taxon>Staphylococcaceae</taxon>
        <taxon>Macrococcus</taxon>
    </lineage>
</organism>
<keyword evidence="1" id="KW-1133">Transmembrane helix</keyword>
<proteinExistence type="predicted"/>
<feature type="transmembrane region" description="Helical" evidence="1">
    <location>
        <begin position="6"/>
        <end position="26"/>
    </location>
</feature>
<reference evidence="2 3" key="1">
    <citation type="submission" date="2019-01" db="EMBL/GenBank/DDBJ databases">
        <title>Draft genome sequences of the type strains of six Macrococcus species.</title>
        <authorList>
            <person name="Mazhar S."/>
            <person name="Altermann E."/>
            <person name="Hill C."/>
            <person name="Mcauliffe O."/>
        </authorList>
    </citation>
    <scope>NUCLEOTIDE SEQUENCE [LARGE SCALE GENOMIC DNA]</scope>
    <source>
        <strain evidence="2 3">ATCC 51825</strain>
    </source>
</reference>
<sequence length="116" mass="13622">MWNTISPYLASFALAVMIISLVLTLYQVARYFRTNRDVRRAWYRARGRMMFGIFLIAFSFNQIIQFTNLVTYLICAVLIVFAAANISYGVRAMRYFEQHFAAEDRAWAELEKEKKA</sequence>
<comment type="caution">
    <text evidence="2">The sequence shown here is derived from an EMBL/GenBank/DDBJ whole genome shotgun (WGS) entry which is preliminary data.</text>
</comment>
<dbReference type="Proteomes" id="UP000294843">
    <property type="component" value="Unassembled WGS sequence"/>
</dbReference>
<keyword evidence="1" id="KW-0812">Transmembrane</keyword>
<protein>
    <recommendedName>
        <fullName evidence="4">YtpI-like protein</fullName>
    </recommendedName>
</protein>
<feature type="transmembrane region" description="Helical" evidence="1">
    <location>
        <begin position="70"/>
        <end position="90"/>
    </location>
</feature>
<evidence type="ECO:0000256" key="1">
    <source>
        <dbReference type="SAM" id="Phobius"/>
    </source>
</evidence>
<evidence type="ECO:0008006" key="4">
    <source>
        <dbReference type="Google" id="ProtNLM"/>
    </source>
</evidence>
<evidence type="ECO:0000313" key="2">
    <source>
        <dbReference type="EMBL" id="TDM15790.1"/>
    </source>
</evidence>
<name>A0A4R6C336_9STAP</name>
<dbReference type="OrthoDB" id="2417923at2"/>
<dbReference type="AlphaFoldDB" id="A0A4R6C336"/>
<evidence type="ECO:0000313" key="3">
    <source>
        <dbReference type="Proteomes" id="UP000294843"/>
    </source>
</evidence>
<feature type="transmembrane region" description="Helical" evidence="1">
    <location>
        <begin position="47"/>
        <end position="64"/>
    </location>
</feature>
<dbReference type="EMBL" id="SCWF01000001">
    <property type="protein sequence ID" value="TDM15790.1"/>
    <property type="molecule type" value="Genomic_DNA"/>
</dbReference>
<keyword evidence="1" id="KW-0472">Membrane</keyword>
<dbReference type="RefSeq" id="WP_133450988.1">
    <property type="nucleotide sequence ID" value="NZ_SCWF01000001.1"/>
</dbReference>
<dbReference type="Pfam" id="PF14007">
    <property type="entry name" value="YtpI"/>
    <property type="match status" value="1"/>
</dbReference>
<keyword evidence="3" id="KW-1185">Reference proteome</keyword>